<reference evidence="10 11" key="1">
    <citation type="submission" date="2020-08" db="EMBL/GenBank/DDBJ databases">
        <title>Genomic Encyclopedia of Type Strains, Phase IV (KMG-IV): sequencing the most valuable type-strain genomes for metagenomic binning, comparative biology and taxonomic classification.</title>
        <authorList>
            <person name="Goeker M."/>
        </authorList>
    </citation>
    <scope>NUCLEOTIDE SEQUENCE [LARGE SCALE GENOMIC DNA]</scope>
    <source>
        <strain evidence="10 11">DSM 44197</strain>
    </source>
</reference>
<dbReference type="RefSeq" id="WP_182842845.1">
    <property type="nucleotide sequence ID" value="NZ_BAAALP010000002.1"/>
</dbReference>
<dbReference type="Pfam" id="PF00069">
    <property type="entry name" value="Pkinase"/>
    <property type="match status" value="1"/>
</dbReference>
<keyword evidence="4" id="KW-0547">Nucleotide-binding</keyword>
<gene>
    <name evidence="10" type="ORF">HNR61_002035</name>
</gene>
<dbReference type="CDD" id="cd14014">
    <property type="entry name" value="STKc_PknB_like"/>
    <property type="match status" value="1"/>
</dbReference>
<feature type="compositionally biased region" description="Gly residues" evidence="7">
    <location>
        <begin position="363"/>
        <end position="379"/>
    </location>
</feature>
<dbReference type="GO" id="GO:0004674">
    <property type="term" value="F:protein serine/threonine kinase activity"/>
    <property type="evidence" value="ECO:0007669"/>
    <property type="project" value="UniProtKB-KW"/>
</dbReference>
<keyword evidence="8" id="KW-1133">Transmembrane helix</keyword>
<dbReference type="EMBL" id="JACJIA010000002">
    <property type="protein sequence ID" value="MBA8950422.1"/>
    <property type="molecule type" value="Genomic_DNA"/>
</dbReference>
<keyword evidence="11" id="KW-1185">Reference proteome</keyword>
<evidence type="ECO:0000256" key="8">
    <source>
        <dbReference type="SAM" id="Phobius"/>
    </source>
</evidence>
<evidence type="ECO:0000256" key="5">
    <source>
        <dbReference type="ARBA" id="ARBA00022777"/>
    </source>
</evidence>
<dbReference type="InterPro" id="IPR011009">
    <property type="entry name" value="Kinase-like_dom_sf"/>
</dbReference>
<sequence length="458" mass="47080">MSADLVLNARYRLLERLAAGGMGEVWRARDEVLARDVAVKLLRADRSDDDRDTVAREALGRFRAEARFAAGLQHPGIAQVYDFGEQDGRAYLVMELVPGEPLAAVLAREGALPVDRALAIVARTARALAAAHAAGIVHRDVKPANLMVAADGTIKITDFGIARDLRGASVTRTGMVVGTAQYLSPEQASGRPVTPASDLYSLGVVAYECLAGRPPFDADSAVAVALKHVREVPPPLPGRVAGPVRDLVAELLAKTPGERPASAEEVARRAAELSGARAAGVTGGTPRALPGFDGAVAPDTLGYGDASGERRRAGQRRTALLATSIVAGLLLAGTVSAVSLWWRGSSAELTRDERDHVPAVESGVGGGSTVRPGLTGGRGTSPAPPAVISRSSGTTRPSTTAGPGESPPAKPSSEPTGVRPSAPQPPKPTPTGSTTTPSTPSPVPSPTPSGELGSEDKV</sequence>
<dbReference type="Gene3D" id="3.30.200.20">
    <property type="entry name" value="Phosphorylase Kinase, domain 1"/>
    <property type="match status" value="1"/>
</dbReference>
<evidence type="ECO:0000259" key="9">
    <source>
        <dbReference type="PROSITE" id="PS50011"/>
    </source>
</evidence>
<proteinExistence type="predicted"/>
<keyword evidence="6" id="KW-0067">ATP-binding</keyword>
<feature type="transmembrane region" description="Helical" evidence="8">
    <location>
        <begin position="319"/>
        <end position="342"/>
    </location>
</feature>
<feature type="compositionally biased region" description="Low complexity" evidence="7">
    <location>
        <begin position="389"/>
        <end position="404"/>
    </location>
</feature>
<dbReference type="AlphaFoldDB" id="A0A7W3LLN8"/>
<dbReference type="PROSITE" id="PS00108">
    <property type="entry name" value="PROTEIN_KINASE_ST"/>
    <property type="match status" value="1"/>
</dbReference>
<keyword evidence="8" id="KW-0472">Membrane</keyword>
<protein>
    <recommendedName>
        <fullName evidence="1">non-specific serine/threonine protein kinase</fullName>
        <ecNumber evidence="1">2.7.11.1</ecNumber>
    </recommendedName>
</protein>
<dbReference type="SUPFAM" id="SSF56112">
    <property type="entry name" value="Protein kinase-like (PK-like)"/>
    <property type="match status" value="1"/>
</dbReference>
<dbReference type="PROSITE" id="PS50011">
    <property type="entry name" value="PROTEIN_KINASE_DOM"/>
    <property type="match status" value="1"/>
</dbReference>
<evidence type="ECO:0000256" key="2">
    <source>
        <dbReference type="ARBA" id="ARBA00022527"/>
    </source>
</evidence>
<dbReference type="GO" id="GO:0005524">
    <property type="term" value="F:ATP binding"/>
    <property type="evidence" value="ECO:0007669"/>
    <property type="project" value="UniProtKB-KW"/>
</dbReference>
<dbReference type="InterPro" id="IPR008271">
    <property type="entry name" value="Ser/Thr_kinase_AS"/>
</dbReference>
<dbReference type="FunFam" id="1.10.510.10:FF:000021">
    <property type="entry name" value="Serine/threonine protein kinase"/>
    <property type="match status" value="1"/>
</dbReference>
<dbReference type="PANTHER" id="PTHR43289">
    <property type="entry name" value="MITOGEN-ACTIVATED PROTEIN KINASE KINASE KINASE 20-RELATED"/>
    <property type="match status" value="1"/>
</dbReference>
<comment type="caution">
    <text evidence="10">The sequence shown here is derived from an EMBL/GenBank/DDBJ whole genome shotgun (WGS) entry which is preliminary data.</text>
</comment>
<evidence type="ECO:0000256" key="7">
    <source>
        <dbReference type="SAM" id="MobiDB-lite"/>
    </source>
</evidence>
<name>A0A7W3LLN8_ACTNM</name>
<dbReference type="EC" id="2.7.11.1" evidence="1"/>
<feature type="domain" description="Protein kinase" evidence="9">
    <location>
        <begin position="11"/>
        <end position="273"/>
    </location>
</feature>
<keyword evidence="3 10" id="KW-0808">Transferase</keyword>
<feature type="compositionally biased region" description="Basic and acidic residues" evidence="7">
    <location>
        <begin position="349"/>
        <end position="358"/>
    </location>
</feature>
<dbReference type="SMART" id="SM00220">
    <property type="entry name" value="S_TKc"/>
    <property type="match status" value="1"/>
</dbReference>
<evidence type="ECO:0000256" key="4">
    <source>
        <dbReference type="ARBA" id="ARBA00022741"/>
    </source>
</evidence>
<organism evidence="10 11">
    <name type="scientific">Actinomadura namibiensis</name>
    <dbReference type="NCBI Taxonomy" id="182080"/>
    <lineage>
        <taxon>Bacteria</taxon>
        <taxon>Bacillati</taxon>
        <taxon>Actinomycetota</taxon>
        <taxon>Actinomycetes</taxon>
        <taxon>Streptosporangiales</taxon>
        <taxon>Thermomonosporaceae</taxon>
        <taxon>Actinomadura</taxon>
    </lineage>
</organism>
<keyword evidence="2" id="KW-0723">Serine/threonine-protein kinase</keyword>
<dbReference type="Gene3D" id="1.10.510.10">
    <property type="entry name" value="Transferase(Phosphotransferase) domain 1"/>
    <property type="match status" value="1"/>
</dbReference>
<evidence type="ECO:0000313" key="11">
    <source>
        <dbReference type="Proteomes" id="UP000572680"/>
    </source>
</evidence>
<dbReference type="Proteomes" id="UP000572680">
    <property type="component" value="Unassembled WGS sequence"/>
</dbReference>
<evidence type="ECO:0000256" key="3">
    <source>
        <dbReference type="ARBA" id="ARBA00022679"/>
    </source>
</evidence>
<keyword evidence="5 10" id="KW-0418">Kinase</keyword>
<evidence type="ECO:0000313" key="10">
    <source>
        <dbReference type="EMBL" id="MBA8950422.1"/>
    </source>
</evidence>
<feature type="region of interest" description="Disordered" evidence="7">
    <location>
        <begin position="349"/>
        <end position="458"/>
    </location>
</feature>
<evidence type="ECO:0000256" key="1">
    <source>
        <dbReference type="ARBA" id="ARBA00012513"/>
    </source>
</evidence>
<keyword evidence="8" id="KW-0812">Transmembrane</keyword>
<accession>A0A7W3LLN8</accession>
<dbReference type="PANTHER" id="PTHR43289:SF6">
    <property type="entry name" value="SERINE_THREONINE-PROTEIN KINASE NEKL-3"/>
    <property type="match status" value="1"/>
</dbReference>
<dbReference type="InterPro" id="IPR000719">
    <property type="entry name" value="Prot_kinase_dom"/>
</dbReference>
<evidence type="ECO:0000256" key="6">
    <source>
        <dbReference type="ARBA" id="ARBA00022840"/>
    </source>
</evidence>